<organism evidence="2 3">
    <name type="scientific">Pyronema omphalodes (strain CBS 100304)</name>
    <name type="common">Pyronema confluens</name>
    <dbReference type="NCBI Taxonomy" id="1076935"/>
    <lineage>
        <taxon>Eukaryota</taxon>
        <taxon>Fungi</taxon>
        <taxon>Dikarya</taxon>
        <taxon>Ascomycota</taxon>
        <taxon>Pezizomycotina</taxon>
        <taxon>Pezizomycetes</taxon>
        <taxon>Pezizales</taxon>
        <taxon>Pyronemataceae</taxon>
        <taxon>Pyronema</taxon>
    </lineage>
</organism>
<dbReference type="AlphaFoldDB" id="U4LR21"/>
<evidence type="ECO:0000313" key="3">
    <source>
        <dbReference type="Proteomes" id="UP000018144"/>
    </source>
</evidence>
<reference evidence="2 3" key="1">
    <citation type="journal article" date="2013" name="PLoS Genet.">
        <title>The genome and development-dependent transcriptomes of Pyronema confluens: a window into fungal evolution.</title>
        <authorList>
            <person name="Traeger S."/>
            <person name="Altegoer F."/>
            <person name="Freitag M."/>
            <person name="Gabaldon T."/>
            <person name="Kempken F."/>
            <person name="Kumar A."/>
            <person name="Marcet-Houben M."/>
            <person name="Poggeler S."/>
            <person name="Stajich J.E."/>
            <person name="Nowrousian M."/>
        </authorList>
    </citation>
    <scope>NUCLEOTIDE SEQUENCE [LARGE SCALE GENOMIC DNA]</scope>
    <source>
        <strain evidence="3">CBS 100304</strain>
        <tissue evidence="2">Vegetative mycelium</tissue>
    </source>
</reference>
<protein>
    <submittedName>
        <fullName evidence="2">Uncharacterized protein</fullName>
    </submittedName>
</protein>
<keyword evidence="1" id="KW-0732">Signal</keyword>
<feature type="signal peptide" evidence="1">
    <location>
        <begin position="1"/>
        <end position="17"/>
    </location>
</feature>
<evidence type="ECO:0000256" key="1">
    <source>
        <dbReference type="SAM" id="SignalP"/>
    </source>
</evidence>
<feature type="chain" id="PRO_5004651705" evidence="1">
    <location>
        <begin position="18"/>
        <end position="174"/>
    </location>
</feature>
<name>U4LR21_PYROM</name>
<accession>U4LR21</accession>
<gene>
    <name evidence="2" type="ORF">PCON_07072</name>
</gene>
<dbReference type="EMBL" id="HF935354">
    <property type="protein sequence ID" value="CCX29746.1"/>
    <property type="molecule type" value="Genomic_DNA"/>
</dbReference>
<dbReference type="Proteomes" id="UP000018144">
    <property type="component" value="Unassembled WGS sequence"/>
</dbReference>
<sequence>MNFYFPFLFIILSLAIAIPIDQPILGEVSELDPRWDTSQDNPHKESIVCTNVTTFPNGTAASPKGFCTYQSDTINQTHFNTGECFRLPEIPDITVGSWKYILNLAACCQCYSTYDCHYPIRTFSCFMGERKFTHKDTHYMNHSCRCTHDLEGCEYDGVWPHQPPELSCNNKTAW</sequence>
<proteinExistence type="predicted"/>
<evidence type="ECO:0000313" key="2">
    <source>
        <dbReference type="EMBL" id="CCX29746.1"/>
    </source>
</evidence>
<keyword evidence="3" id="KW-1185">Reference proteome</keyword>